<evidence type="ECO:0000256" key="1">
    <source>
        <dbReference type="SAM" id="Phobius"/>
    </source>
</evidence>
<dbReference type="Pfam" id="PF00144">
    <property type="entry name" value="Beta-lactamase"/>
    <property type="match status" value="1"/>
</dbReference>
<reference evidence="4" key="1">
    <citation type="journal article" date="2012" name="Stand. Genomic Sci.">
        <title>Genome sequence of the Antarctic rhodopsins-containing flavobacterium Gillisia limnaea type strain (R-8282(T)).</title>
        <authorList>
            <person name="Riedel T."/>
            <person name="Held B."/>
            <person name="Nolan M."/>
            <person name="Lucas S."/>
            <person name="Lapidus A."/>
            <person name="Tice H."/>
            <person name="Del Rio T.G."/>
            <person name="Cheng J.F."/>
            <person name="Han C."/>
            <person name="Tapia R."/>
            <person name="Goodwin L.A."/>
            <person name="Pitluck S."/>
            <person name="Liolios K."/>
            <person name="Mavromatis K."/>
            <person name="Pagani I."/>
            <person name="Ivanova N."/>
            <person name="Mikhailova N."/>
            <person name="Pati A."/>
            <person name="Chen A."/>
            <person name="Palaniappan K."/>
            <person name="Land M."/>
            <person name="Rohde M."/>
            <person name="Tindall B.J."/>
            <person name="Detter J.C."/>
            <person name="Goker M."/>
            <person name="Bristow J."/>
            <person name="Eisen J.A."/>
            <person name="Markowitz V."/>
            <person name="Hugenholtz P."/>
            <person name="Kyrpides N.C."/>
            <person name="Klenk H.P."/>
            <person name="Woyke T."/>
        </authorList>
    </citation>
    <scope>NUCLEOTIDE SEQUENCE [LARGE SCALE GENOMIC DNA]</scope>
    <source>
        <strain evidence="4">DSM 15749 / LMG 21470 / R-8282</strain>
    </source>
</reference>
<keyword evidence="1" id="KW-1133">Transmembrane helix</keyword>
<dbReference type="Gene3D" id="3.40.710.10">
    <property type="entry name" value="DD-peptidase/beta-lactamase superfamily"/>
    <property type="match status" value="1"/>
</dbReference>
<dbReference type="eggNOG" id="COG1680">
    <property type="taxonomic scope" value="Bacteria"/>
</dbReference>
<dbReference type="RefSeq" id="WP_006987875.1">
    <property type="nucleotide sequence ID" value="NZ_JH594606.1"/>
</dbReference>
<evidence type="ECO:0000313" key="4">
    <source>
        <dbReference type="Proteomes" id="UP000003844"/>
    </source>
</evidence>
<dbReference type="SUPFAM" id="SSF56601">
    <property type="entry name" value="beta-lactamase/transpeptidase-like"/>
    <property type="match status" value="1"/>
</dbReference>
<dbReference type="EMBL" id="JH594606">
    <property type="protein sequence ID" value="EHQ01553.1"/>
    <property type="molecule type" value="Genomic_DNA"/>
</dbReference>
<gene>
    <name evidence="3" type="ORF">Gilli_0859</name>
</gene>
<feature type="domain" description="Beta-lactamase-related" evidence="2">
    <location>
        <begin position="26"/>
        <end position="363"/>
    </location>
</feature>
<feature type="transmembrane region" description="Helical" evidence="1">
    <location>
        <begin position="544"/>
        <end position="567"/>
    </location>
</feature>
<sequence>MKYLGLAFCIILGWIPGQAQEMLDLRNEIKKELKNQDLTGAVWSVVKDGEIYTDSWGIKNKDEQSALTSENLVHIGSLTKSVLAMGILRLATEGKLNIDDEVQRYIPELAFNNPWQESNPITIRHLLDHTAGISDLALWQFFSTSSKPNTPLINAFQKNKNLLDVHTKPGTVFSYSNMGFTILGMVIESATGQKYEDYLDENLLIPLGMEYSSFQFISQIGKDANENLAMGHFEDGSTVASAPIYLRPAGQFTTTANDMGLFLKFMMSDGTINNAPFVNAFYMEKLGKPKTTIADENGLDNGYSFGVLKKDWYGRISLSHSGNIIGYKAFYYIFPTEKKAFFISYNMDHETADYNKINKAIIDYLDVPEIKPSTIAFATEESLKSWNGYYVPVFSPFVPFRLMDYFGGFLKISVSQKGAEIARFQGPSTHLNYKGKNLFQADDRIKPSHSFYQDEQGSFLVTNGISTIILTNGINILLIAASFILGILGIFHLLIFGISQIIRRKIQFFRNPLAWPFLSLIMLFLSILLIALQPFMNIGDLTVGSALLAISSVLLPIFSIISIIILVKHKQSYLKTLKFWGLIGIIQFSVLLFINGMIPMTLWH</sequence>
<dbReference type="AlphaFoldDB" id="H2BTG7"/>
<feature type="transmembrane region" description="Helical" evidence="1">
    <location>
        <begin position="476"/>
        <end position="501"/>
    </location>
</feature>
<dbReference type="STRING" id="865937.Gilli_0859"/>
<proteinExistence type="predicted"/>
<accession>H2BTG7</accession>
<dbReference type="PANTHER" id="PTHR46825:SF9">
    <property type="entry name" value="BETA-LACTAMASE-RELATED DOMAIN-CONTAINING PROTEIN"/>
    <property type="match status" value="1"/>
</dbReference>
<dbReference type="PANTHER" id="PTHR46825">
    <property type="entry name" value="D-ALANYL-D-ALANINE-CARBOXYPEPTIDASE/ENDOPEPTIDASE AMPH"/>
    <property type="match status" value="1"/>
</dbReference>
<protein>
    <submittedName>
        <fullName evidence="3">Beta-lactamase</fullName>
    </submittedName>
</protein>
<dbReference type="Proteomes" id="UP000003844">
    <property type="component" value="Unassembled WGS sequence"/>
</dbReference>
<feature type="transmembrane region" description="Helical" evidence="1">
    <location>
        <begin position="513"/>
        <end position="532"/>
    </location>
</feature>
<keyword evidence="4" id="KW-1185">Reference proteome</keyword>
<evidence type="ECO:0000313" key="3">
    <source>
        <dbReference type="EMBL" id="EHQ01553.1"/>
    </source>
</evidence>
<feature type="transmembrane region" description="Helical" evidence="1">
    <location>
        <begin position="579"/>
        <end position="598"/>
    </location>
</feature>
<dbReference type="InterPro" id="IPR012338">
    <property type="entry name" value="Beta-lactam/transpept-like"/>
</dbReference>
<evidence type="ECO:0000259" key="2">
    <source>
        <dbReference type="Pfam" id="PF00144"/>
    </source>
</evidence>
<dbReference type="HOGENOM" id="CLU_030709_0_0_10"/>
<dbReference type="InterPro" id="IPR050491">
    <property type="entry name" value="AmpC-like"/>
</dbReference>
<name>H2BTG7_GILLR</name>
<organism evidence="3 4">
    <name type="scientific">Gillisia limnaea (strain DSM 15749 / LMG 21470 / R-8282)</name>
    <dbReference type="NCBI Taxonomy" id="865937"/>
    <lineage>
        <taxon>Bacteria</taxon>
        <taxon>Pseudomonadati</taxon>
        <taxon>Bacteroidota</taxon>
        <taxon>Flavobacteriia</taxon>
        <taxon>Flavobacteriales</taxon>
        <taxon>Flavobacteriaceae</taxon>
        <taxon>Gillisia</taxon>
    </lineage>
</organism>
<keyword evidence="1" id="KW-0472">Membrane</keyword>
<dbReference type="InterPro" id="IPR001466">
    <property type="entry name" value="Beta-lactam-related"/>
</dbReference>
<keyword evidence="1" id="KW-0812">Transmembrane</keyword>